<evidence type="ECO:0000313" key="2">
    <source>
        <dbReference type="EMBL" id="KXZ50857.1"/>
    </source>
</evidence>
<feature type="compositionally biased region" description="Basic and acidic residues" evidence="1">
    <location>
        <begin position="231"/>
        <end position="244"/>
    </location>
</feature>
<keyword evidence="3" id="KW-1185">Reference proteome</keyword>
<protein>
    <submittedName>
        <fullName evidence="2">Uncharacterized protein</fullName>
    </submittedName>
</protein>
<evidence type="ECO:0000313" key="3">
    <source>
        <dbReference type="Proteomes" id="UP000075714"/>
    </source>
</evidence>
<proteinExistence type="predicted"/>
<dbReference type="AlphaFoldDB" id="A0A150GM32"/>
<dbReference type="EMBL" id="LSYV01000015">
    <property type="protein sequence ID" value="KXZ50857.1"/>
    <property type="molecule type" value="Genomic_DNA"/>
</dbReference>
<name>A0A150GM32_GONPE</name>
<feature type="region of interest" description="Disordered" evidence="1">
    <location>
        <begin position="231"/>
        <end position="265"/>
    </location>
</feature>
<evidence type="ECO:0000256" key="1">
    <source>
        <dbReference type="SAM" id="MobiDB-lite"/>
    </source>
</evidence>
<sequence>MGVVQLCCRKAAQLEEDEHVASPHDTPLVRTISTQGGAGGGSVLAPAVLEQHKVLDEQLRSLQGGATELHALLVRCQALGFVPSRAQMGRVEEHSVILARRFLLSHQHDMLQRGTNHGLCMAAFEVPLAATRQVAISLTALGYRISEASARALSCVLSAAEPCDGLGSPPLPGVGESAASACQLVEALRFQGLAPEGTARRIHEPPWALPQQGVQDLLALSDTLAGEQLREKVMNTDTPGERRAPQSGPAPGPSSTWDYRHGWPE</sequence>
<feature type="compositionally biased region" description="Low complexity" evidence="1">
    <location>
        <begin position="245"/>
        <end position="255"/>
    </location>
</feature>
<dbReference type="Proteomes" id="UP000075714">
    <property type="component" value="Unassembled WGS sequence"/>
</dbReference>
<gene>
    <name evidence="2" type="ORF">GPECTOR_14g109</name>
</gene>
<organism evidence="2 3">
    <name type="scientific">Gonium pectorale</name>
    <name type="common">Green alga</name>
    <dbReference type="NCBI Taxonomy" id="33097"/>
    <lineage>
        <taxon>Eukaryota</taxon>
        <taxon>Viridiplantae</taxon>
        <taxon>Chlorophyta</taxon>
        <taxon>core chlorophytes</taxon>
        <taxon>Chlorophyceae</taxon>
        <taxon>CS clade</taxon>
        <taxon>Chlamydomonadales</taxon>
        <taxon>Volvocaceae</taxon>
        <taxon>Gonium</taxon>
    </lineage>
</organism>
<comment type="caution">
    <text evidence="2">The sequence shown here is derived from an EMBL/GenBank/DDBJ whole genome shotgun (WGS) entry which is preliminary data.</text>
</comment>
<accession>A0A150GM32</accession>
<reference evidence="3" key="1">
    <citation type="journal article" date="2016" name="Nat. Commun.">
        <title>The Gonium pectorale genome demonstrates co-option of cell cycle regulation during the evolution of multicellularity.</title>
        <authorList>
            <person name="Hanschen E.R."/>
            <person name="Marriage T.N."/>
            <person name="Ferris P.J."/>
            <person name="Hamaji T."/>
            <person name="Toyoda A."/>
            <person name="Fujiyama A."/>
            <person name="Neme R."/>
            <person name="Noguchi H."/>
            <person name="Minakuchi Y."/>
            <person name="Suzuki M."/>
            <person name="Kawai-Toyooka H."/>
            <person name="Smith D.R."/>
            <person name="Sparks H."/>
            <person name="Anderson J."/>
            <person name="Bakaric R."/>
            <person name="Luria V."/>
            <person name="Karger A."/>
            <person name="Kirschner M.W."/>
            <person name="Durand P.M."/>
            <person name="Michod R.E."/>
            <person name="Nozaki H."/>
            <person name="Olson B.J."/>
        </authorList>
    </citation>
    <scope>NUCLEOTIDE SEQUENCE [LARGE SCALE GENOMIC DNA]</scope>
    <source>
        <strain evidence="3">NIES-2863</strain>
    </source>
</reference>